<evidence type="ECO:0000313" key="4">
    <source>
        <dbReference type="Proteomes" id="UP000714420"/>
    </source>
</evidence>
<sequence>MKAYIYQLDAVTNMQVGNGEVNFGVVDNLIQRDAATNFPVINASGIKGALREYFKDKDKGYVRELFGSEPTDTQNHESGKLRFFDANLIAMPVRCNNVPYLMGTCPMLINDYISKCGLFEFSNGNCDIKKLTDHVCRGPVVLDKEYGNSVIEDCSRPAMFTGNIDEETMSFLRELIDGPVVLFSDDEFKRLCDNDHLPVIARNNLSDNNRNLWYEQVLPRFSRLRFFVLAEESKCIKNFKEDTDGKLIQVGANATVGYGYCKLSLISECEV</sequence>
<dbReference type="RefSeq" id="WP_172276212.1">
    <property type="nucleotide sequence ID" value="NZ_CASGMU010000009.1"/>
</dbReference>
<dbReference type="NCBIfam" id="TIGR02580">
    <property type="entry name" value="cas_RAMP_Cmr4"/>
    <property type="match status" value="1"/>
</dbReference>
<reference evidence="3 4" key="1">
    <citation type="submission" date="2020-05" db="EMBL/GenBank/DDBJ databases">
        <title>Distinct polysaccharide utilization as determinants for interspecies competition between intestinal Prevotella spp.</title>
        <authorList>
            <person name="Galvez E.J.C."/>
            <person name="Iljazovic A."/>
            <person name="Strowig T."/>
        </authorList>
    </citation>
    <scope>NUCLEOTIDE SEQUENCE [LARGE SCALE GENOMIC DNA]</scope>
    <source>
        <strain evidence="3 4">PMUR</strain>
    </source>
</reference>
<dbReference type="Proteomes" id="UP000714420">
    <property type="component" value="Unassembled WGS sequence"/>
</dbReference>
<name>A0ABX2AND2_9BACT</name>
<dbReference type="InterPro" id="IPR013410">
    <property type="entry name" value="CRISPR-assoc_RAMP_Cmr4"/>
</dbReference>
<dbReference type="EMBL" id="JABKKF010000010">
    <property type="protein sequence ID" value="NPD92738.1"/>
    <property type="molecule type" value="Genomic_DNA"/>
</dbReference>
<accession>A0ABX2AND2</accession>
<protein>
    <submittedName>
        <fullName evidence="3">Type III-B CRISPR module RAMP protein Cmr4</fullName>
    </submittedName>
</protein>
<comment type="caution">
    <text evidence="3">The sequence shown here is derived from an EMBL/GenBank/DDBJ whole genome shotgun (WGS) entry which is preliminary data.</text>
</comment>
<proteinExistence type="predicted"/>
<feature type="domain" description="CRISPR type III-associated protein" evidence="2">
    <location>
        <begin position="8"/>
        <end position="262"/>
    </location>
</feature>
<dbReference type="Pfam" id="PF03787">
    <property type="entry name" value="RAMPs"/>
    <property type="match status" value="1"/>
</dbReference>
<evidence type="ECO:0000259" key="2">
    <source>
        <dbReference type="Pfam" id="PF03787"/>
    </source>
</evidence>
<gene>
    <name evidence="3" type="primary">cmr4</name>
    <name evidence="3" type="ORF">HPS56_10375</name>
</gene>
<organism evidence="3 4">
    <name type="scientific">Xylanibacter muris</name>
    <dbReference type="NCBI Taxonomy" id="2736290"/>
    <lineage>
        <taxon>Bacteria</taxon>
        <taxon>Pseudomonadati</taxon>
        <taxon>Bacteroidota</taxon>
        <taxon>Bacteroidia</taxon>
        <taxon>Bacteroidales</taxon>
        <taxon>Prevotellaceae</taxon>
        <taxon>Xylanibacter</taxon>
    </lineage>
</organism>
<evidence type="ECO:0000256" key="1">
    <source>
        <dbReference type="ARBA" id="ARBA00023118"/>
    </source>
</evidence>
<dbReference type="PANTHER" id="PTHR36700:SF1">
    <property type="entry name" value="CRISPR SYSTEM CMR SUBUNIT CMR4"/>
    <property type="match status" value="1"/>
</dbReference>
<keyword evidence="1" id="KW-0051">Antiviral defense</keyword>
<dbReference type="InterPro" id="IPR005537">
    <property type="entry name" value="RAMP_III_fam"/>
</dbReference>
<evidence type="ECO:0000313" key="3">
    <source>
        <dbReference type="EMBL" id="NPD92738.1"/>
    </source>
</evidence>
<keyword evidence="4" id="KW-1185">Reference proteome</keyword>
<dbReference type="PANTHER" id="PTHR36700">
    <property type="entry name" value="CRISPR SYSTEM CMR SUBUNIT CMR4"/>
    <property type="match status" value="1"/>
</dbReference>